<gene>
    <name evidence="1" type="ORF">MNBD_BACTEROID05-465</name>
</gene>
<accession>A0A3B0TV84</accession>
<sequence length="49" mass="5590">MKKRMTILDKAEAAMKKAIKKVVADHKRSGRPLVVWENGRVKKVTAEEL</sequence>
<dbReference type="EMBL" id="UOEN01000304">
    <property type="protein sequence ID" value="VAW16129.1"/>
    <property type="molecule type" value="Genomic_DNA"/>
</dbReference>
<name>A0A3B0TV84_9ZZZZ</name>
<evidence type="ECO:0000313" key="1">
    <source>
        <dbReference type="EMBL" id="VAW16129.1"/>
    </source>
</evidence>
<organism evidence="1">
    <name type="scientific">hydrothermal vent metagenome</name>
    <dbReference type="NCBI Taxonomy" id="652676"/>
    <lineage>
        <taxon>unclassified sequences</taxon>
        <taxon>metagenomes</taxon>
        <taxon>ecological metagenomes</taxon>
    </lineage>
</organism>
<dbReference type="AlphaFoldDB" id="A0A3B0TV84"/>
<reference evidence="1" key="1">
    <citation type="submission" date="2018-06" db="EMBL/GenBank/DDBJ databases">
        <authorList>
            <person name="Zhirakovskaya E."/>
        </authorList>
    </citation>
    <scope>NUCLEOTIDE SEQUENCE</scope>
</reference>
<proteinExistence type="predicted"/>
<protein>
    <submittedName>
        <fullName evidence="1">Uncharacterized protein</fullName>
    </submittedName>
</protein>